<dbReference type="Proteomes" id="UP000562395">
    <property type="component" value="Unassembled WGS sequence"/>
</dbReference>
<evidence type="ECO:0000313" key="2">
    <source>
        <dbReference type="Proteomes" id="UP000562395"/>
    </source>
</evidence>
<name>A0A7W6A0F3_9SPHN</name>
<reference evidence="1 2" key="1">
    <citation type="submission" date="2020-08" db="EMBL/GenBank/DDBJ databases">
        <title>Genomic Encyclopedia of Type Strains, Phase IV (KMG-IV): sequencing the most valuable type-strain genomes for metagenomic binning, comparative biology and taxonomic classification.</title>
        <authorList>
            <person name="Goeker M."/>
        </authorList>
    </citation>
    <scope>NUCLEOTIDE SEQUENCE [LARGE SCALE GENOMIC DNA]</scope>
    <source>
        <strain evidence="1 2">DSM 14552</strain>
    </source>
</reference>
<proteinExistence type="predicted"/>
<evidence type="ECO:0000313" key="1">
    <source>
        <dbReference type="EMBL" id="MBB3862287.1"/>
    </source>
</evidence>
<dbReference type="AlphaFoldDB" id="A0A7W6A0F3"/>
<comment type="caution">
    <text evidence="1">The sequence shown here is derived from an EMBL/GenBank/DDBJ whole genome shotgun (WGS) entry which is preliminary data.</text>
</comment>
<keyword evidence="2" id="KW-1185">Reference proteome</keyword>
<accession>A0A7W6A0F3</accession>
<protein>
    <submittedName>
        <fullName evidence="1">Uncharacterized protein</fullName>
    </submittedName>
</protein>
<sequence>MIARNQHDGGGRRCSYRSQKFGESLQRVLGRVGPVEDVARDNENVWLMIIDYRQDLDECVIMVVLQRDPVELAAQMPVTCVQNAHSQNLESQYV</sequence>
<gene>
    <name evidence="1" type="ORF">GGQ88_003587</name>
</gene>
<dbReference type="EMBL" id="JACICY010000012">
    <property type="protein sequence ID" value="MBB3862287.1"/>
    <property type="molecule type" value="Genomic_DNA"/>
</dbReference>
<organism evidence="1 2">
    <name type="scientific">Novosphingobium hassiacum</name>
    <dbReference type="NCBI Taxonomy" id="173676"/>
    <lineage>
        <taxon>Bacteria</taxon>
        <taxon>Pseudomonadati</taxon>
        <taxon>Pseudomonadota</taxon>
        <taxon>Alphaproteobacteria</taxon>
        <taxon>Sphingomonadales</taxon>
        <taxon>Sphingomonadaceae</taxon>
        <taxon>Novosphingobium</taxon>
    </lineage>
</organism>